<keyword evidence="8 12" id="KW-1133">Transmembrane helix</keyword>
<dbReference type="Gene3D" id="1.20.1530.20">
    <property type="match status" value="1"/>
</dbReference>
<evidence type="ECO:0000256" key="3">
    <source>
        <dbReference type="ARBA" id="ARBA00022448"/>
    </source>
</evidence>
<feature type="transmembrane region" description="Helical" evidence="12">
    <location>
        <begin position="149"/>
        <end position="172"/>
    </location>
</feature>
<dbReference type="InterPro" id="IPR003148">
    <property type="entry name" value="RCK_N"/>
</dbReference>
<dbReference type="EMBL" id="QQAH01000006">
    <property type="protein sequence ID" value="RDD82334.1"/>
    <property type="molecule type" value="Genomic_DNA"/>
</dbReference>
<evidence type="ECO:0000256" key="1">
    <source>
        <dbReference type="ARBA" id="ARBA00004127"/>
    </source>
</evidence>
<keyword evidence="5" id="KW-0633">Potassium transport</keyword>
<dbReference type="Pfam" id="PF00999">
    <property type="entry name" value="Na_H_Exchanger"/>
    <property type="match status" value="1"/>
</dbReference>
<feature type="region of interest" description="Disordered" evidence="11">
    <location>
        <begin position="594"/>
        <end position="616"/>
    </location>
</feature>
<evidence type="ECO:0000313" key="14">
    <source>
        <dbReference type="EMBL" id="RDD82334.1"/>
    </source>
</evidence>
<evidence type="ECO:0000256" key="11">
    <source>
        <dbReference type="SAM" id="MobiDB-lite"/>
    </source>
</evidence>
<dbReference type="InterPro" id="IPR004771">
    <property type="entry name" value="K/H_exchanger"/>
</dbReference>
<dbReference type="GO" id="GO:0006813">
    <property type="term" value="P:potassium ion transport"/>
    <property type="evidence" value="ECO:0007669"/>
    <property type="project" value="UniProtKB-KW"/>
</dbReference>
<dbReference type="SUPFAM" id="SSF51735">
    <property type="entry name" value="NAD(P)-binding Rossmann-fold domains"/>
    <property type="match status" value="1"/>
</dbReference>
<feature type="transmembrane region" description="Helical" evidence="12">
    <location>
        <begin position="6"/>
        <end position="24"/>
    </location>
</feature>
<dbReference type="GO" id="GO:0005886">
    <property type="term" value="C:plasma membrane"/>
    <property type="evidence" value="ECO:0007669"/>
    <property type="project" value="TreeGrafter"/>
</dbReference>
<keyword evidence="6 12" id="KW-0812">Transmembrane</keyword>
<dbReference type="GO" id="GO:0015297">
    <property type="term" value="F:antiporter activity"/>
    <property type="evidence" value="ECO:0007669"/>
    <property type="project" value="UniProtKB-KW"/>
</dbReference>
<gene>
    <name evidence="14" type="ORF">DVJ77_07950</name>
</gene>
<feature type="transmembrane region" description="Helical" evidence="12">
    <location>
        <begin position="56"/>
        <end position="75"/>
    </location>
</feature>
<dbReference type="GO" id="GO:1902600">
    <property type="term" value="P:proton transmembrane transport"/>
    <property type="evidence" value="ECO:0007669"/>
    <property type="project" value="InterPro"/>
</dbReference>
<keyword evidence="10 12" id="KW-0472">Membrane</keyword>
<evidence type="ECO:0000256" key="9">
    <source>
        <dbReference type="ARBA" id="ARBA00023065"/>
    </source>
</evidence>
<accession>A0A369UNJ9</accession>
<keyword evidence="7" id="KW-0630">Potassium</keyword>
<dbReference type="Gene3D" id="3.40.50.720">
    <property type="entry name" value="NAD(P)-binding Rossmann-like Domain"/>
    <property type="match status" value="1"/>
</dbReference>
<reference evidence="14 15" key="1">
    <citation type="submission" date="2018-07" db="EMBL/GenBank/DDBJ databases">
        <title>Dyella tabacisoli L4-6T, whole genome shotgun sequence.</title>
        <authorList>
            <person name="Zhou X.-K."/>
            <person name="Li W.-J."/>
            <person name="Duan Y.-Q."/>
        </authorList>
    </citation>
    <scope>NUCLEOTIDE SEQUENCE [LARGE SCALE GENOMIC DNA]</scope>
    <source>
        <strain evidence="14 15">L4-6</strain>
    </source>
</reference>
<evidence type="ECO:0000256" key="7">
    <source>
        <dbReference type="ARBA" id="ARBA00022958"/>
    </source>
</evidence>
<feature type="transmembrane region" description="Helical" evidence="12">
    <location>
        <begin position="87"/>
        <end position="110"/>
    </location>
</feature>
<keyword evidence="4" id="KW-0050">Antiport</keyword>
<feature type="domain" description="RCK N-terminal" evidence="13">
    <location>
        <begin position="401"/>
        <end position="524"/>
    </location>
</feature>
<evidence type="ECO:0000256" key="5">
    <source>
        <dbReference type="ARBA" id="ARBA00022538"/>
    </source>
</evidence>
<dbReference type="InterPro" id="IPR036291">
    <property type="entry name" value="NAD(P)-bd_dom_sf"/>
</dbReference>
<feature type="compositionally biased region" description="Basic and acidic residues" evidence="11">
    <location>
        <begin position="599"/>
        <end position="608"/>
    </location>
</feature>
<dbReference type="AlphaFoldDB" id="A0A369UNJ9"/>
<dbReference type="Pfam" id="PF02254">
    <property type="entry name" value="TrkA_N"/>
    <property type="match status" value="1"/>
</dbReference>
<feature type="transmembrane region" description="Helical" evidence="12">
    <location>
        <begin position="359"/>
        <end position="383"/>
    </location>
</feature>
<evidence type="ECO:0000256" key="4">
    <source>
        <dbReference type="ARBA" id="ARBA00022449"/>
    </source>
</evidence>
<dbReference type="GO" id="GO:0012505">
    <property type="term" value="C:endomembrane system"/>
    <property type="evidence" value="ECO:0007669"/>
    <property type="project" value="UniProtKB-SubCell"/>
</dbReference>
<evidence type="ECO:0000259" key="13">
    <source>
        <dbReference type="PROSITE" id="PS51201"/>
    </source>
</evidence>
<dbReference type="PANTHER" id="PTHR46157">
    <property type="entry name" value="K(+) EFFLUX ANTIPORTER 3, CHLOROPLASTIC"/>
    <property type="match status" value="1"/>
</dbReference>
<sequence length="616" mass="67356">MDNHHFLQTALVFLLATVIAVPLTKRFRLGAVLGYLIAGVVIGPQLLSLVGDTAGIATISEFGVVLMLFVIGLELSPQRLWVMRRAVFGTGLLQVLSCSLVIGLASYYLFGLAIHAAAIIGGSLALSSTAFGLQILAERKEAGSAYGRQAFAILLFQDLAAIPLIAAVPLLASSDSPHGFDLQQSLRTLGAIVAVVVGGRYLLRPVFRFVARAKAVEVSTATALLVVMGTAWLMELVGVSSTLGAFLAGVLLADSEYRHELESHLEPFKGLLLGLFFISVGMSMDVSLLLHQPLQVLALVLAVLLVKGVLLWPLGRVVGMLNRADALRLAVLLACGGEFAFVVLKQADEQHLISLPQHGLLVLAITLSMALTPLLVMLVAKLFDVSAKKSTREYDEINTEAPRVIIAGFGRVGQIVGRVLRAQRIPFVALESSVEQMDTLRRFDTKRNFNNTSLFFGDPARPDMLRAAQADKAEVFVLATDDPEANLRIARLVRRQYPHLKLIARARNRQHSFKLMDLGVDEPVRETFYSSLKMTRKTLEALGLSSELAADRVERFRQHDIKVLKAQYLVFDDETRLVQTSQEALNDLLHLFDADDEPSAEREREKTTPEPLSDQG</sequence>
<keyword evidence="3" id="KW-0813">Transport</keyword>
<dbReference type="FunFam" id="3.40.50.720:FF:000036">
    <property type="entry name" value="Glutathione-regulated potassium-efflux system protein KefB"/>
    <property type="match status" value="1"/>
</dbReference>
<comment type="subcellular location">
    <subcellularLocation>
        <location evidence="1">Endomembrane system</location>
        <topology evidence="1">Multi-pass membrane protein</topology>
    </subcellularLocation>
</comment>
<dbReference type="OrthoDB" id="9781411at2"/>
<keyword evidence="9" id="KW-0406">Ion transport</keyword>
<name>A0A369UNJ9_9GAMM</name>
<proteinExistence type="inferred from homology"/>
<feature type="transmembrane region" description="Helical" evidence="12">
    <location>
        <begin position="184"/>
        <end position="203"/>
    </location>
</feature>
<keyword evidence="15" id="KW-1185">Reference proteome</keyword>
<dbReference type="PROSITE" id="PS51201">
    <property type="entry name" value="RCK_N"/>
    <property type="match status" value="1"/>
</dbReference>
<evidence type="ECO:0000256" key="12">
    <source>
        <dbReference type="SAM" id="Phobius"/>
    </source>
</evidence>
<evidence type="ECO:0000256" key="8">
    <source>
        <dbReference type="ARBA" id="ARBA00022989"/>
    </source>
</evidence>
<feature type="transmembrane region" description="Helical" evidence="12">
    <location>
        <begin position="31"/>
        <end position="50"/>
    </location>
</feature>
<evidence type="ECO:0000256" key="10">
    <source>
        <dbReference type="ARBA" id="ARBA00023136"/>
    </source>
</evidence>
<dbReference type="InterPro" id="IPR006153">
    <property type="entry name" value="Cation/H_exchanger_TM"/>
</dbReference>
<evidence type="ECO:0000256" key="2">
    <source>
        <dbReference type="ARBA" id="ARBA00005551"/>
    </source>
</evidence>
<feature type="transmembrane region" description="Helical" evidence="12">
    <location>
        <begin position="116"/>
        <end position="137"/>
    </location>
</feature>
<comment type="similarity">
    <text evidence="2">Belongs to the monovalent cation:proton antiporter 2 (CPA2) transporter (TC 2.A.37) family.</text>
</comment>
<evidence type="ECO:0000313" key="15">
    <source>
        <dbReference type="Proteomes" id="UP000253782"/>
    </source>
</evidence>
<dbReference type="GO" id="GO:0008324">
    <property type="term" value="F:monoatomic cation transmembrane transporter activity"/>
    <property type="evidence" value="ECO:0007669"/>
    <property type="project" value="InterPro"/>
</dbReference>
<dbReference type="RefSeq" id="WP_114844954.1">
    <property type="nucleotide sequence ID" value="NZ_JBHSPE010000008.1"/>
</dbReference>
<dbReference type="NCBIfam" id="TIGR00932">
    <property type="entry name" value="2a37"/>
    <property type="match status" value="1"/>
</dbReference>
<organism evidence="14 15">
    <name type="scientific">Dyella tabacisoli</name>
    <dbReference type="NCBI Taxonomy" id="2282381"/>
    <lineage>
        <taxon>Bacteria</taxon>
        <taxon>Pseudomonadati</taxon>
        <taxon>Pseudomonadota</taxon>
        <taxon>Gammaproteobacteria</taxon>
        <taxon>Lysobacterales</taxon>
        <taxon>Rhodanobacteraceae</taxon>
        <taxon>Dyella</taxon>
    </lineage>
</organism>
<comment type="caution">
    <text evidence="14">The sequence shown here is derived from an EMBL/GenBank/DDBJ whole genome shotgun (WGS) entry which is preliminary data.</text>
</comment>
<feature type="transmembrane region" description="Helical" evidence="12">
    <location>
        <begin position="296"/>
        <end position="314"/>
    </location>
</feature>
<dbReference type="Proteomes" id="UP000253782">
    <property type="component" value="Unassembled WGS sequence"/>
</dbReference>
<feature type="transmembrane region" description="Helical" evidence="12">
    <location>
        <begin position="326"/>
        <end position="347"/>
    </location>
</feature>
<protein>
    <submittedName>
        <fullName evidence="14">Glutathione-regulated potassium-efflux system protein KefB</fullName>
    </submittedName>
</protein>
<dbReference type="InterPro" id="IPR038770">
    <property type="entry name" value="Na+/solute_symporter_sf"/>
</dbReference>
<evidence type="ECO:0000256" key="6">
    <source>
        <dbReference type="ARBA" id="ARBA00022692"/>
    </source>
</evidence>
<dbReference type="PANTHER" id="PTHR46157:SF4">
    <property type="entry name" value="K(+) EFFLUX ANTIPORTER 3, CHLOROPLASTIC"/>
    <property type="match status" value="1"/>
</dbReference>